<dbReference type="Proteomes" id="UP000235672">
    <property type="component" value="Unassembled WGS sequence"/>
</dbReference>
<keyword evidence="1" id="KW-0812">Transmembrane</keyword>
<keyword evidence="3" id="KW-1185">Reference proteome</keyword>
<evidence type="ECO:0000313" key="2">
    <source>
        <dbReference type="EMBL" id="PMD24956.1"/>
    </source>
</evidence>
<proteinExistence type="predicted"/>
<keyword evidence="1" id="KW-0472">Membrane</keyword>
<dbReference type="EMBL" id="KZ613471">
    <property type="protein sequence ID" value="PMD24956.1"/>
    <property type="molecule type" value="Genomic_DNA"/>
</dbReference>
<dbReference type="AlphaFoldDB" id="A0A2J6QFB7"/>
<organism evidence="2 3">
    <name type="scientific">Hyaloscypha hepaticicola</name>
    <dbReference type="NCBI Taxonomy" id="2082293"/>
    <lineage>
        <taxon>Eukaryota</taxon>
        <taxon>Fungi</taxon>
        <taxon>Dikarya</taxon>
        <taxon>Ascomycota</taxon>
        <taxon>Pezizomycotina</taxon>
        <taxon>Leotiomycetes</taxon>
        <taxon>Helotiales</taxon>
        <taxon>Hyaloscyphaceae</taxon>
        <taxon>Hyaloscypha</taxon>
    </lineage>
</organism>
<gene>
    <name evidence="2" type="ORF">NA56DRAFT_463788</name>
</gene>
<reference evidence="2 3" key="1">
    <citation type="submission" date="2016-05" db="EMBL/GenBank/DDBJ databases">
        <title>A degradative enzymes factory behind the ericoid mycorrhizal symbiosis.</title>
        <authorList>
            <consortium name="DOE Joint Genome Institute"/>
            <person name="Martino E."/>
            <person name="Morin E."/>
            <person name="Grelet G."/>
            <person name="Kuo A."/>
            <person name="Kohler A."/>
            <person name="Daghino S."/>
            <person name="Barry K."/>
            <person name="Choi C."/>
            <person name="Cichocki N."/>
            <person name="Clum A."/>
            <person name="Copeland A."/>
            <person name="Hainaut M."/>
            <person name="Haridas S."/>
            <person name="Labutti K."/>
            <person name="Lindquist E."/>
            <person name="Lipzen A."/>
            <person name="Khouja H.-R."/>
            <person name="Murat C."/>
            <person name="Ohm R."/>
            <person name="Olson A."/>
            <person name="Spatafora J."/>
            <person name="Veneault-Fourrey C."/>
            <person name="Henrissat B."/>
            <person name="Grigoriev I."/>
            <person name="Martin F."/>
            <person name="Perotto S."/>
        </authorList>
    </citation>
    <scope>NUCLEOTIDE SEQUENCE [LARGE SCALE GENOMIC DNA]</scope>
    <source>
        <strain evidence="2 3">UAMH 7357</strain>
    </source>
</reference>
<protein>
    <submittedName>
        <fullName evidence="2">Uncharacterized protein</fullName>
    </submittedName>
</protein>
<evidence type="ECO:0000313" key="3">
    <source>
        <dbReference type="Proteomes" id="UP000235672"/>
    </source>
</evidence>
<keyword evidence="1" id="KW-1133">Transmembrane helix</keyword>
<accession>A0A2J6QFB7</accession>
<sequence length="68" mass="7728">MTHSEASNYAVAQPRSSIPLRYYAFTFQGLVRKSSLVFQRPKCAFLNQIAGTIILSPLMFFLPEMLKT</sequence>
<evidence type="ECO:0000256" key="1">
    <source>
        <dbReference type="SAM" id="Phobius"/>
    </source>
</evidence>
<name>A0A2J6QFB7_9HELO</name>
<feature type="transmembrane region" description="Helical" evidence="1">
    <location>
        <begin position="43"/>
        <end position="62"/>
    </location>
</feature>